<proteinExistence type="predicted"/>
<name>A0A133UQF8_9EURY</name>
<comment type="caution">
    <text evidence="1">The sequence shown here is derived from an EMBL/GenBank/DDBJ whole genome shotgun (WGS) entry which is preliminary data.</text>
</comment>
<organism evidence="1 2">
    <name type="scientific">candidate division MSBL1 archaeon SCGC-AAA259I09</name>
    <dbReference type="NCBI Taxonomy" id="1698267"/>
    <lineage>
        <taxon>Archaea</taxon>
        <taxon>Methanobacteriati</taxon>
        <taxon>Methanobacteriota</taxon>
        <taxon>candidate division MSBL1</taxon>
    </lineage>
</organism>
<keyword evidence="2" id="KW-1185">Reference proteome</keyword>
<reference evidence="1 2" key="1">
    <citation type="journal article" date="2016" name="Sci. Rep.">
        <title>Metabolic traits of an uncultured archaeal lineage -MSBL1- from brine pools of the Red Sea.</title>
        <authorList>
            <person name="Mwirichia R."/>
            <person name="Alam I."/>
            <person name="Rashid M."/>
            <person name="Vinu M."/>
            <person name="Ba-Alawi W."/>
            <person name="Anthony Kamau A."/>
            <person name="Kamanda Ngugi D."/>
            <person name="Goker M."/>
            <person name="Klenk H.P."/>
            <person name="Bajic V."/>
            <person name="Stingl U."/>
        </authorList>
    </citation>
    <scope>NUCLEOTIDE SEQUENCE [LARGE SCALE GENOMIC DNA]</scope>
    <source>
        <strain evidence="1">SCGC-AAA259I09</strain>
    </source>
</reference>
<sequence>MLAKAFGLPRYLIWNPLTFMIRSYLLENSCSCPDCGSENFVKNGHNERKTMPDMQMLECKDCERNFSLRAGTIFYWKHASMGELFLISWIFSIGGSRHWVRKWICDIGAYCASEWFERLEEALGEVNGIAPRFSNEFFQADEMEIRSFGEKPLIMGVKRSDGKVFETPIPGDSALEFKSALKAADQEIGPILNLMTDGHTSYPQATEWLGITHYPVNRSEKGFVDEHGFHANGVENLWSHERGWIEAARGYNSMKTLRRAVKAHQAYHNHIKQSAAPVWSFLKILSNN</sequence>
<dbReference type="EMBL" id="LHXR01000085">
    <property type="protein sequence ID" value="KXA96389.1"/>
    <property type="molecule type" value="Genomic_DNA"/>
</dbReference>
<evidence type="ECO:0008006" key="3">
    <source>
        <dbReference type="Google" id="ProtNLM"/>
    </source>
</evidence>
<accession>A0A133UQF8</accession>
<dbReference type="AlphaFoldDB" id="A0A133UQF8"/>
<evidence type="ECO:0000313" key="1">
    <source>
        <dbReference type="EMBL" id="KXA96389.1"/>
    </source>
</evidence>
<protein>
    <recommendedName>
        <fullName evidence="3">ISXO2-like transposase domain-containing protein</fullName>
    </recommendedName>
</protein>
<gene>
    <name evidence="1" type="ORF">AKJ37_05365</name>
</gene>
<dbReference type="Proteomes" id="UP000070463">
    <property type="component" value="Unassembled WGS sequence"/>
</dbReference>
<evidence type="ECO:0000313" key="2">
    <source>
        <dbReference type="Proteomes" id="UP000070463"/>
    </source>
</evidence>